<protein>
    <submittedName>
        <fullName evidence="2">EAL domain-containing protein</fullName>
    </submittedName>
</protein>
<dbReference type="GO" id="GO:0071111">
    <property type="term" value="F:cyclic-guanylate-specific phosphodiesterase activity"/>
    <property type="evidence" value="ECO:0007669"/>
    <property type="project" value="InterPro"/>
</dbReference>
<keyword evidence="3" id="KW-1185">Reference proteome</keyword>
<accession>A0A316E597</accession>
<evidence type="ECO:0000313" key="3">
    <source>
        <dbReference type="Proteomes" id="UP000245697"/>
    </source>
</evidence>
<dbReference type="SMART" id="SM00052">
    <property type="entry name" value="EAL"/>
    <property type="match status" value="1"/>
</dbReference>
<reference evidence="2 3" key="1">
    <citation type="submission" date="2018-05" db="EMBL/GenBank/DDBJ databases">
        <title>Genomic Encyclopedia of Archaeal and Bacterial Type Strains, Phase II (KMG-II): from individual species to whole genera.</title>
        <authorList>
            <person name="Goeker M."/>
        </authorList>
    </citation>
    <scope>NUCLEOTIDE SEQUENCE [LARGE SCALE GENOMIC DNA]</scope>
    <source>
        <strain evidence="2 3">DSM 45184</strain>
    </source>
</reference>
<comment type="caution">
    <text evidence="2">The sequence shown here is derived from an EMBL/GenBank/DDBJ whole genome shotgun (WGS) entry which is preliminary data.</text>
</comment>
<dbReference type="PANTHER" id="PTHR33121:SF70">
    <property type="entry name" value="SIGNALING PROTEIN YKOW"/>
    <property type="match status" value="1"/>
</dbReference>
<dbReference type="Gene3D" id="3.20.20.450">
    <property type="entry name" value="EAL domain"/>
    <property type="match status" value="1"/>
</dbReference>
<name>A0A316E597_9ACTN</name>
<dbReference type="EMBL" id="QGGR01000069">
    <property type="protein sequence ID" value="PWK25256.1"/>
    <property type="molecule type" value="Genomic_DNA"/>
</dbReference>
<evidence type="ECO:0000259" key="1">
    <source>
        <dbReference type="PROSITE" id="PS50883"/>
    </source>
</evidence>
<sequence length="127" mass="12960">MRTAGLRIAVDDFGNGYSSMASLQRLPVDILKIDRSFTLGPAPDSAPAEPAFVQAILGLAAALSLDVIAEGVETADQRAALSALGCRTAQGYLFARPTPAASIDGLLAAERRGQTSQGLVSNGTGSA</sequence>
<dbReference type="OrthoDB" id="9804951at2"/>
<gene>
    <name evidence="2" type="ORF">BC793_1691</name>
</gene>
<dbReference type="Pfam" id="PF00563">
    <property type="entry name" value="EAL"/>
    <property type="match status" value="1"/>
</dbReference>
<dbReference type="RefSeq" id="WP_109603406.1">
    <property type="nucleotide sequence ID" value="NZ_BONA01000130.1"/>
</dbReference>
<feature type="domain" description="EAL" evidence="1">
    <location>
        <begin position="1"/>
        <end position="111"/>
    </location>
</feature>
<dbReference type="InterPro" id="IPR050706">
    <property type="entry name" value="Cyclic-di-GMP_PDE-like"/>
</dbReference>
<dbReference type="PROSITE" id="PS50883">
    <property type="entry name" value="EAL"/>
    <property type="match status" value="1"/>
</dbReference>
<evidence type="ECO:0000313" key="2">
    <source>
        <dbReference type="EMBL" id="PWK25256.1"/>
    </source>
</evidence>
<dbReference type="AlphaFoldDB" id="A0A316E597"/>
<dbReference type="CDD" id="cd01948">
    <property type="entry name" value="EAL"/>
    <property type="match status" value="1"/>
</dbReference>
<dbReference type="InterPro" id="IPR001633">
    <property type="entry name" value="EAL_dom"/>
</dbReference>
<organism evidence="2 3">
    <name type="scientific">Actinoplanes xinjiangensis</name>
    <dbReference type="NCBI Taxonomy" id="512350"/>
    <lineage>
        <taxon>Bacteria</taxon>
        <taxon>Bacillati</taxon>
        <taxon>Actinomycetota</taxon>
        <taxon>Actinomycetes</taxon>
        <taxon>Micromonosporales</taxon>
        <taxon>Micromonosporaceae</taxon>
        <taxon>Actinoplanes</taxon>
    </lineage>
</organism>
<dbReference type="Proteomes" id="UP000245697">
    <property type="component" value="Unassembled WGS sequence"/>
</dbReference>
<dbReference type="SUPFAM" id="SSF141868">
    <property type="entry name" value="EAL domain-like"/>
    <property type="match status" value="1"/>
</dbReference>
<dbReference type="PANTHER" id="PTHR33121">
    <property type="entry name" value="CYCLIC DI-GMP PHOSPHODIESTERASE PDEF"/>
    <property type="match status" value="1"/>
</dbReference>
<dbReference type="InterPro" id="IPR035919">
    <property type="entry name" value="EAL_sf"/>
</dbReference>
<proteinExistence type="predicted"/>